<evidence type="ECO:0000313" key="4">
    <source>
        <dbReference type="EMBL" id="TYT62262.1"/>
    </source>
</evidence>
<gene>
    <name evidence="4" type="ORF">FYC77_09945</name>
</gene>
<evidence type="ECO:0000256" key="1">
    <source>
        <dbReference type="ARBA" id="ARBA00023015"/>
    </source>
</evidence>
<sequence>MTTVVELEVSADRLAFERTFERVSSFEFRIAGLIGGSPPLVRASGAGRRTLTRALEDDPSVDVIASLTVESDRNSISVADDREGCLFRLEFRDSVKLFQEIVTDNDGAILTARGGDGVWSVQLLFHDREAVSTTYELFGQYEFDVTVTRVSGIDDLTRARTPLTETQYETIRAAHNLGYFAVPREVTLEELAAELDISHQALSERLRRSHEALISAELADGIARTKIDP</sequence>
<dbReference type="RefSeq" id="WP_149081347.1">
    <property type="nucleotide sequence ID" value="NZ_VTAW01000010.1"/>
</dbReference>
<dbReference type="Proteomes" id="UP000324104">
    <property type="component" value="Unassembled WGS sequence"/>
</dbReference>
<organism evidence="4 5">
    <name type="scientific">Natrialba swarupiae</name>
    <dbReference type="NCBI Taxonomy" id="2448032"/>
    <lineage>
        <taxon>Archaea</taxon>
        <taxon>Methanobacteriati</taxon>
        <taxon>Methanobacteriota</taxon>
        <taxon>Stenosarchaea group</taxon>
        <taxon>Halobacteria</taxon>
        <taxon>Halobacteriales</taxon>
        <taxon>Natrialbaceae</taxon>
        <taxon>Natrialba</taxon>
    </lineage>
</organism>
<dbReference type="EMBL" id="VTAW01000010">
    <property type="protein sequence ID" value="TYT62262.1"/>
    <property type="molecule type" value="Genomic_DNA"/>
</dbReference>
<reference evidence="4 5" key="1">
    <citation type="submission" date="2019-08" db="EMBL/GenBank/DDBJ databases">
        <title>Archaea genome.</title>
        <authorList>
            <person name="Kajale S."/>
            <person name="Shouche Y."/>
            <person name="Deshpande N."/>
            <person name="Sharma A."/>
        </authorList>
    </citation>
    <scope>NUCLEOTIDE SEQUENCE [LARGE SCALE GENOMIC DNA]</scope>
    <source>
        <strain evidence="4 5">ESP3B_9</strain>
    </source>
</reference>
<comment type="caution">
    <text evidence="4">The sequence shown here is derived from an EMBL/GenBank/DDBJ whole genome shotgun (WGS) entry which is preliminary data.</text>
</comment>
<keyword evidence="5" id="KW-1185">Reference proteome</keyword>
<evidence type="ECO:0000259" key="3">
    <source>
        <dbReference type="Pfam" id="PF04967"/>
    </source>
</evidence>
<keyword evidence="1" id="KW-0805">Transcription regulation</keyword>
<proteinExistence type="predicted"/>
<feature type="domain" description="HTH bat-type" evidence="3">
    <location>
        <begin position="163"/>
        <end position="214"/>
    </location>
</feature>
<name>A0A5D5AR14_9EURY</name>
<protein>
    <submittedName>
        <fullName evidence="4">Helix-turn-helix domain-containing protein</fullName>
    </submittedName>
</protein>
<evidence type="ECO:0000256" key="2">
    <source>
        <dbReference type="ARBA" id="ARBA00023163"/>
    </source>
</evidence>
<keyword evidence="2" id="KW-0804">Transcription</keyword>
<dbReference type="PANTHER" id="PTHR34236">
    <property type="entry name" value="DIMETHYL SULFOXIDE REDUCTASE TRANSCRIPTIONAL ACTIVATOR"/>
    <property type="match status" value="1"/>
</dbReference>
<dbReference type="AlphaFoldDB" id="A0A5D5AR14"/>
<accession>A0A5D5AR14</accession>
<dbReference type="Pfam" id="PF04967">
    <property type="entry name" value="HTH_10"/>
    <property type="match status" value="1"/>
</dbReference>
<dbReference type="InterPro" id="IPR007050">
    <property type="entry name" value="HTH_bacterioopsin"/>
</dbReference>
<evidence type="ECO:0000313" key="5">
    <source>
        <dbReference type="Proteomes" id="UP000324104"/>
    </source>
</evidence>
<dbReference type="PANTHER" id="PTHR34236:SF1">
    <property type="entry name" value="DIMETHYL SULFOXIDE REDUCTASE TRANSCRIPTIONAL ACTIVATOR"/>
    <property type="match status" value="1"/>
</dbReference>